<evidence type="ECO:0000313" key="1">
    <source>
        <dbReference type="EMBL" id="HDD44265.1"/>
    </source>
</evidence>
<dbReference type="EMBL" id="DRBS01000206">
    <property type="protein sequence ID" value="HDD44265.1"/>
    <property type="molecule type" value="Genomic_DNA"/>
</dbReference>
<protein>
    <submittedName>
        <fullName evidence="1">Uncharacterized protein</fullName>
    </submittedName>
</protein>
<dbReference type="AlphaFoldDB" id="A0A7C0U376"/>
<proteinExistence type="predicted"/>
<accession>A0A7C0U376</accession>
<gene>
    <name evidence="1" type="ORF">ENG63_05330</name>
</gene>
<sequence length="156" mass="17760">MEETILYNQFKEKLAKACKAIGGDFEIYKDEAVCRKAYLIQKENRTTQLGMDIRLKGLKNKPVLDISVFAHHREKGRDLNNINTIYLGSPKKIESVEIPYPPEGSIEIETEEGFKAHIWNGESVTPEYASEESSGIQVFKEGNCIFDSVMSDWILI</sequence>
<comment type="caution">
    <text evidence="1">The sequence shown here is derived from an EMBL/GenBank/DDBJ whole genome shotgun (WGS) entry which is preliminary data.</text>
</comment>
<organism evidence="1">
    <name type="scientific">Desulfofervidus auxilii</name>
    <dbReference type="NCBI Taxonomy" id="1621989"/>
    <lineage>
        <taxon>Bacteria</taxon>
        <taxon>Pseudomonadati</taxon>
        <taxon>Thermodesulfobacteriota</taxon>
        <taxon>Candidatus Desulfofervidia</taxon>
        <taxon>Candidatus Desulfofervidales</taxon>
        <taxon>Candidatus Desulfofervidaceae</taxon>
        <taxon>Candidatus Desulfofervidus</taxon>
    </lineage>
</organism>
<dbReference type="Proteomes" id="UP000886289">
    <property type="component" value="Unassembled WGS sequence"/>
</dbReference>
<reference evidence="1" key="1">
    <citation type="journal article" date="2020" name="mSystems">
        <title>Genome- and Community-Level Interaction Insights into Carbon Utilization and Element Cycling Functions of Hydrothermarchaeota in Hydrothermal Sediment.</title>
        <authorList>
            <person name="Zhou Z."/>
            <person name="Liu Y."/>
            <person name="Xu W."/>
            <person name="Pan J."/>
            <person name="Luo Z.H."/>
            <person name="Li M."/>
        </authorList>
    </citation>
    <scope>NUCLEOTIDE SEQUENCE [LARGE SCALE GENOMIC DNA]</scope>
    <source>
        <strain evidence="1">HyVt-233</strain>
    </source>
</reference>
<name>A0A7C0U376_DESA2</name>